<comment type="caution">
    <text evidence="3">The sequence shown here is derived from an EMBL/GenBank/DDBJ whole genome shotgun (WGS) entry which is preliminary data.</text>
</comment>
<evidence type="ECO:0000313" key="4">
    <source>
        <dbReference type="Proteomes" id="UP001196980"/>
    </source>
</evidence>
<dbReference type="EMBL" id="JABXWD010000102">
    <property type="protein sequence ID" value="MBV6341388.1"/>
    <property type="molecule type" value="Genomic_DNA"/>
</dbReference>
<dbReference type="PANTHER" id="PTHR21366">
    <property type="entry name" value="GLYOXALASE FAMILY PROTEIN"/>
    <property type="match status" value="1"/>
</dbReference>
<organism evidence="3 4">
    <name type="scientific">Candidatus Magnetobacterium casense</name>
    <dbReference type="NCBI Taxonomy" id="1455061"/>
    <lineage>
        <taxon>Bacteria</taxon>
        <taxon>Pseudomonadati</taxon>
        <taxon>Nitrospirota</taxon>
        <taxon>Thermodesulfovibrionia</taxon>
        <taxon>Thermodesulfovibrionales</taxon>
        <taxon>Candidatus Magnetobacteriaceae</taxon>
        <taxon>Candidatus Magnetobacterium</taxon>
    </lineage>
</organism>
<evidence type="ECO:0000313" key="3">
    <source>
        <dbReference type="EMBL" id="MBV6341388.1"/>
    </source>
</evidence>
<sequence>MAVYTAINHIALVTGDMDKTIQFWRDLLGIELVGTMADNAVKQYFFAINGSCLVSFFQWPNVQPLQEKDAGRPRAGSIAFDHICLEVTDDDELWLIKDKLDAADIWVSELIDNGFIHSIFTFDPNGIAVELCYRLKGIDMVAVMDMKDPLPSSVAREGAQPQPFWPEPDSPTPVDQRRVYPGELRRFLER</sequence>
<reference evidence="3 4" key="1">
    <citation type="journal article" date="2020" name="J Geophys Res Biogeosci">
        <title>Magnetotaxis as an Adaptation to Enable Bacterial Shuttling of Microbial Sulfur and Sulfur Cycling Across Aquatic Oxic#Anoxic Interfaces.</title>
        <authorList>
            <person name="Li J."/>
            <person name="Liu P."/>
            <person name="Wang J."/>
            <person name="Roberts A.P."/>
            <person name="Pan Y."/>
        </authorList>
    </citation>
    <scope>NUCLEOTIDE SEQUENCE [LARGE SCALE GENOMIC DNA]</scope>
    <source>
        <strain evidence="3 4">MYR-1_YQ</strain>
    </source>
</reference>
<accession>A0ABS6RZL5</accession>
<proteinExistence type="predicted"/>
<dbReference type="Proteomes" id="UP001196980">
    <property type="component" value="Unassembled WGS sequence"/>
</dbReference>
<evidence type="ECO:0000256" key="1">
    <source>
        <dbReference type="SAM" id="MobiDB-lite"/>
    </source>
</evidence>
<dbReference type="InterPro" id="IPR004360">
    <property type="entry name" value="Glyas_Fos-R_dOase_dom"/>
</dbReference>
<dbReference type="PANTHER" id="PTHR21366:SF14">
    <property type="entry name" value="GLYOXALASE DOMAIN-CONTAINING PROTEIN 5"/>
    <property type="match status" value="1"/>
</dbReference>
<gene>
    <name evidence="3" type="ORF">HWQ67_07300</name>
</gene>
<dbReference type="InterPro" id="IPR050383">
    <property type="entry name" value="GlyoxalaseI/FosfomycinResist"/>
</dbReference>
<dbReference type="Pfam" id="PF00903">
    <property type="entry name" value="Glyoxalase"/>
    <property type="match status" value="1"/>
</dbReference>
<name>A0ABS6RZL5_9BACT</name>
<feature type="region of interest" description="Disordered" evidence="1">
    <location>
        <begin position="152"/>
        <end position="178"/>
    </location>
</feature>
<dbReference type="PROSITE" id="PS51819">
    <property type="entry name" value="VOC"/>
    <property type="match status" value="1"/>
</dbReference>
<dbReference type="InterPro" id="IPR037523">
    <property type="entry name" value="VOC_core"/>
</dbReference>
<dbReference type="RefSeq" id="WP_218252023.1">
    <property type="nucleotide sequence ID" value="NZ_JABXWD010000102.1"/>
</dbReference>
<evidence type="ECO:0000259" key="2">
    <source>
        <dbReference type="PROSITE" id="PS51819"/>
    </source>
</evidence>
<dbReference type="CDD" id="cd06587">
    <property type="entry name" value="VOC"/>
    <property type="match status" value="1"/>
</dbReference>
<protein>
    <submittedName>
        <fullName evidence="3">VOC family protein</fullName>
    </submittedName>
</protein>
<keyword evidence="4" id="KW-1185">Reference proteome</keyword>
<feature type="domain" description="VOC" evidence="2">
    <location>
        <begin position="6"/>
        <end position="134"/>
    </location>
</feature>